<dbReference type="Proteomes" id="UP001221757">
    <property type="component" value="Unassembled WGS sequence"/>
</dbReference>
<sequence length="307" mass="32651">MAGSSNPITPELDVRPLSPVSDKVDAESTSAPSIAENESLDPPQERKLTIRVPVEYVPPTPPPSASLPAIPPPGQRQSVTPVSTVQRKRASAPVQSWSGANTFIADDKPPPKAIPAPSMAPVMSTVQETTTPPGPVNVTVTEAQSAPPKMILVATSNSARHLPSVTAKKAQAVAQEKQGTSERQGTSAPRYGPELLPTPASELSQPRRVSGPGPQQQQARRTRTSPSIHNSPSYVSLIDFETSEEEEEDDQHSQSQSQSDAHPPSIPEESETPTPRAQRQGPSAASDDAELSRWAPEPAYFPNQSIS</sequence>
<evidence type="ECO:0000256" key="1">
    <source>
        <dbReference type="SAM" id="MobiDB-lite"/>
    </source>
</evidence>
<feature type="region of interest" description="Disordered" evidence="1">
    <location>
        <begin position="162"/>
        <end position="307"/>
    </location>
</feature>
<reference evidence="2" key="1">
    <citation type="submission" date="2023-03" db="EMBL/GenBank/DDBJ databases">
        <title>Massive genome expansion in bonnet fungi (Mycena s.s.) driven by repeated elements and novel gene families across ecological guilds.</title>
        <authorList>
            <consortium name="Lawrence Berkeley National Laboratory"/>
            <person name="Harder C.B."/>
            <person name="Miyauchi S."/>
            <person name="Viragh M."/>
            <person name="Kuo A."/>
            <person name="Thoen E."/>
            <person name="Andreopoulos B."/>
            <person name="Lu D."/>
            <person name="Skrede I."/>
            <person name="Drula E."/>
            <person name="Henrissat B."/>
            <person name="Morin E."/>
            <person name="Kohler A."/>
            <person name="Barry K."/>
            <person name="LaButti K."/>
            <person name="Morin E."/>
            <person name="Salamov A."/>
            <person name="Lipzen A."/>
            <person name="Mereny Z."/>
            <person name="Hegedus B."/>
            <person name="Baldrian P."/>
            <person name="Stursova M."/>
            <person name="Weitz H."/>
            <person name="Taylor A."/>
            <person name="Grigoriev I.V."/>
            <person name="Nagy L.G."/>
            <person name="Martin F."/>
            <person name="Kauserud H."/>
        </authorList>
    </citation>
    <scope>NUCLEOTIDE SEQUENCE</scope>
    <source>
        <strain evidence="2">CBHHK067</strain>
    </source>
</reference>
<name>A0AAD7D5L5_MYCRO</name>
<feature type="non-terminal residue" evidence="2">
    <location>
        <position position="307"/>
    </location>
</feature>
<comment type="caution">
    <text evidence="2">The sequence shown here is derived from an EMBL/GenBank/DDBJ whole genome shotgun (WGS) entry which is preliminary data.</text>
</comment>
<gene>
    <name evidence="2" type="ORF">B0H17DRAFT_986807</name>
</gene>
<dbReference type="AlphaFoldDB" id="A0AAD7D5L5"/>
<keyword evidence="3" id="KW-1185">Reference proteome</keyword>
<feature type="compositionally biased region" description="Low complexity" evidence="1">
    <location>
        <begin position="167"/>
        <end position="178"/>
    </location>
</feature>
<feature type="compositionally biased region" description="Polar residues" evidence="1">
    <location>
        <begin position="75"/>
        <end position="85"/>
    </location>
</feature>
<organism evidence="2 3">
    <name type="scientific">Mycena rosella</name>
    <name type="common">Pink bonnet</name>
    <name type="synonym">Agaricus rosellus</name>
    <dbReference type="NCBI Taxonomy" id="1033263"/>
    <lineage>
        <taxon>Eukaryota</taxon>
        <taxon>Fungi</taxon>
        <taxon>Dikarya</taxon>
        <taxon>Basidiomycota</taxon>
        <taxon>Agaricomycotina</taxon>
        <taxon>Agaricomycetes</taxon>
        <taxon>Agaricomycetidae</taxon>
        <taxon>Agaricales</taxon>
        <taxon>Marasmiineae</taxon>
        <taxon>Mycenaceae</taxon>
        <taxon>Mycena</taxon>
    </lineage>
</organism>
<feature type="compositionally biased region" description="Pro residues" evidence="1">
    <location>
        <begin position="56"/>
        <end position="74"/>
    </location>
</feature>
<proteinExistence type="predicted"/>
<feature type="compositionally biased region" description="Acidic residues" evidence="1">
    <location>
        <begin position="241"/>
        <end position="250"/>
    </location>
</feature>
<feature type="compositionally biased region" description="Polar residues" evidence="1">
    <location>
        <begin position="213"/>
        <end position="234"/>
    </location>
</feature>
<feature type="region of interest" description="Disordered" evidence="1">
    <location>
        <begin position="1"/>
        <end position="118"/>
    </location>
</feature>
<protein>
    <submittedName>
        <fullName evidence="2">Uncharacterized protein</fullName>
    </submittedName>
</protein>
<dbReference type="EMBL" id="JARKIE010000124">
    <property type="protein sequence ID" value="KAJ7680063.1"/>
    <property type="molecule type" value="Genomic_DNA"/>
</dbReference>
<evidence type="ECO:0000313" key="2">
    <source>
        <dbReference type="EMBL" id="KAJ7680063.1"/>
    </source>
</evidence>
<accession>A0AAD7D5L5</accession>
<evidence type="ECO:0000313" key="3">
    <source>
        <dbReference type="Proteomes" id="UP001221757"/>
    </source>
</evidence>